<organism evidence="3 4">
    <name type="scientific">Sandarakinorhabdus cyanobacteriorum</name>
    <dbReference type="NCBI Taxonomy" id="1981098"/>
    <lineage>
        <taxon>Bacteria</taxon>
        <taxon>Pseudomonadati</taxon>
        <taxon>Pseudomonadota</taxon>
        <taxon>Alphaproteobacteria</taxon>
        <taxon>Sphingomonadales</taxon>
        <taxon>Sphingosinicellaceae</taxon>
        <taxon>Sandarakinorhabdus</taxon>
    </lineage>
</organism>
<evidence type="ECO:0008006" key="5">
    <source>
        <dbReference type="Google" id="ProtNLM"/>
    </source>
</evidence>
<comment type="similarity">
    <text evidence="1">Belongs to the RelE toxin family.</text>
</comment>
<dbReference type="EMBL" id="NOXT01000116">
    <property type="protein sequence ID" value="OYQ26762.1"/>
    <property type="molecule type" value="Genomic_DNA"/>
</dbReference>
<dbReference type="InterPro" id="IPR007712">
    <property type="entry name" value="RelE/ParE_toxin"/>
</dbReference>
<comment type="caution">
    <text evidence="3">The sequence shown here is derived from an EMBL/GenBank/DDBJ whole genome shotgun (WGS) entry which is preliminary data.</text>
</comment>
<proteinExistence type="inferred from homology"/>
<reference evidence="3 4" key="1">
    <citation type="submission" date="2017-07" db="EMBL/GenBank/DDBJ databases">
        <title>Sandarakinorhabdus cyanobacteriorum sp. nov., a novel bacterium isolated from cyanobacterial aggregates in a eutrophic lake.</title>
        <authorList>
            <person name="Cai H."/>
        </authorList>
    </citation>
    <scope>NUCLEOTIDE SEQUENCE [LARGE SCALE GENOMIC DNA]</scope>
    <source>
        <strain evidence="3 4">TH057</strain>
    </source>
</reference>
<dbReference type="Gene3D" id="3.30.2310.20">
    <property type="entry name" value="RelE-like"/>
    <property type="match status" value="1"/>
</dbReference>
<sequence>MAVLDLTQSARADLDGMIDAGAERFGFEVAEAYAQGLVVALKRLEQFPESAPLLPGRQDGLRKLSAGSHIALYRLEDDVVRVLRILHQRMDPARHL</sequence>
<evidence type="ECO:0000256" key="2">
    <source>
        <dbReference type="ARBA" id="ARBA00022649"/>
    </source>
</evidence>
<accession>A0A255YC20</accession>
<evidence type="ECO:0000256" key="1">
    <source>
        <dbReference type="ARBA" id="ARBA00006226"/>
    </source>
</evidence>
<keyword evidence="2" id="KW-1277">Toxin-antitoxin system</keyword>
<evidence type="ECO:0000313" key="3">
    <source>
        <dbReference type="EMBL" id="OYQ26762.1"/>
    </source>
</evidence>
<dbReference type="InterPro" id="IPR051803">
    <property type="entry name" value="TA_system_RelE-like_toxin"/>
</dbReference>
<protein>
    <recommendedName>
        <fullName evidence="5">Toxin</fullName>
    </recommendedName>
</protein>
<gene>
    <name evidence="3" type="ORF">CHU93_11630</name>
</gene>
<name>A0A255YC20_9SPHN</name>
<dbReference type="AlphaFoldDB" id="A0A255YC20"/>
<evidence type="ECO:0000313" key="4">
    <source>
        <dbReference type="Proteomes" id="UP000216991"/>
    </source>
</evidence>
<dbReference type="PANTHER" id="PTHR33755:SF9">
    <property type="entry name" value="TOXIN PARE1"/>
    <property type="match status" value="1"/>
</dbReference>
<dbReference type="PANTHER" id="PTHR33755">
    <property type="entry name" value="TOXIN PARE1-RELATED"/>
    <property type="match status" value="1"/>
</dbReference>
<dbReference type="RefSeq" id="WP_094474237.1">
    <property type="nucleotide sequence ID" value="NZ_NOXT01000116.1"/>
</dbReference>
<dbReference type="InterPro" id="IPR035093">
    <property type="entry name" value="RelE/ParE_toxin_dom_sf"/>
</dbReference>
<dbReference type="Proteomes" id="UP000216991">
    <property type="component" value="Unassembled WGS sequence"/>
</dbReference>
<keyword evidence="4" id="KW-1185">Reference proteome</keyword>
<dbReference type="OrthoDB" id="7173315at2"/>
<dbReference type="Pfam" id="PF05016">
    <property type="entry name" value="ParE_toxin"/>
    <property type="match status" value="1"/>
</dbReference>